<dbReference type="Proteomes" id="UP001165064">
    <property type="component" value="Unassembled WGS sequence"/>
</dbReference>
<organism evidence="1 2">
    <name type="scientific">Ambrosiozyma monospora</name>
    <name type="common">Yeast</name>
    <name type="synonym">Endomycopsis monosporus</name>
    <dbReference type="NCBI Taxonomy" id="43982"/>
    <lineage>
        <taxon>Eukaryota</taxon>
        <taxon>Fungi</taxon>
        <taxon>Dikarya</taxon>
        <taxon>Ascomycota</taxon>
        <taxon>Saccharomycotina</taxon>
        <taxon>Pichiomycetes</taxon>
        <taxon>Pichiales</taxon>
        <taxon>Pichiaceae</taxon>
        <taxon>Ambrosiozyma</taxon>
    </lineage>
</organism>
<name>A0ACB5UDH5_AMBMO</name>
<sequence>MNWLLGGALVLVAWGVALAGVTFALAGVALVLAGVALGLVVLLVFVLTLDSVFNGNGLGSTSGCGRADLAAETAGGETGLASATAGVETDLASATTGCGADLALVTAGGVVVLALARGGVEVLVSVVVVGTEVFDAVVVEVELPFAGGGVTVVEDLNLLLGGSIFFWSTSALISSCLVAIALLEPFALPL</sequence>
<keyword evidence="2" id="KW-1185">Reference proteome</keyword>
<accession>A0ACB5UDH5</accession>
<proteinExistence type="predicted"/>
<reference evidence="1" key="1">
    <citation type="submission" date="2023-04" db="EMBL/GenBank/DDBJ databases">
        <title>Ambrosiozyma monospora NBRC 10751.</title>
        <authorList>
            <person name="Ichikawa N."/>
            <person name="Sato H."/>
            <person name="Tonouchi N."/>
        </authorList>
    </citation>
    <scope>NUCLEOTIDE SEQUENCE</scope>
    <source>
        <strain evidence="1">NBRC 10751</strain>
    </source>
</reference>
<dbReference type="EMBL" id="BSXS01017112">
    <property type="protein sequence ID" value="GMF08568.1"/>
    <property type="molecule type" value="Genomic_DNA"/>
</dbReference>
<comment type="caution">
    <text evidence="1">The sequence shown here is derived from an EMBL/GenBank/DDBJ whole genome shotgun (WGS) entry which is preliminary data.</text>
</comment>
<evidence type="ECO:0000313" key="2">
    <source>
        <dbReference type="Proteomes" id="UP001165064"/>
    </source>
</evidence>
<evidence type="ECO:0000313" key="1">
    <source>
        <dbReference type="EMBL" id="GMF08568.1"/>
    </source>
</evidence>
<protein>
    <submittedName>
        <fullName evidence="1">Unnamed protein product</fullName>
    </submittedName>
</protein>
<gene>
    <name evidence="1" type="ORF">Amon02_001330400</name>
</gene>